<dbReference type="PROSITE" id="PS00893">
    <property type="entry name" value="NUDIX_BOX"/>
    <property type="match status" value="1"/>
</dbReference>
<sequence length="182" mass="21714">MNFYNQSLLDVIDEYGNFTGQRASREEVHTLGLIHRAVHLYLVDEEDHLLMQKRAKTVDHYPNEWSISLTGHVDARESSSEALYREVREELRLEPTTMKFDFLFSYRQDYTLHKSYIDRQFNDVYFCQHPFRLENIHFDTNEVARLERIPFKQFKDMVNDKGSLILQIYTKEHAGLDHLGII</sequence>
<name>B3ETI1_AMOA5</name>
<dbReference type="PANTHER" id="PTHR10885">
    <property type="entry name" value="ISOPENTENYL-DIPHOSPHATE DELTA-ISOMERASE"/>
    <property type="match status" value="1"/>
</dbReference>
<dbReference type="InterPro" id="IPR020084">
    <property type="entry name" value="NUDIX_hydrolase_CS"/>
</dbReference>
<dbReference type="AlphaFoldDB" id="B3ETI1"/>
<dbReference type="Gene3D" id="3.90.79.10">
    <property type="entry name" value="Nucleoside Triphosphate Pyrophosphohydrolase"/>
    <property type="match status" value="1"/>
</dbReference>
<dbReference type="GO" id="GO:0009240">
    <property type="term" value="P:isopentenyl diphosphate biosynthetic process"/>
    <property type="evidence" value="ECO:0007669"/>
    <property type="project" value="TreeGrafter"/>
</dbReference>
<gene>
    <name evidence="3" type="ordered locus">Aasi_1205</name>
</gene>
<proteinExistence type="predicted"/>
<dbReference type="InterPro" id="IPR015797">
    <property type="entry name" value="NUDIX_hydrolase-like_dom_sf"/>
</dbReference>
<dbReference type="PROSITE" id="PS51462">
    <property type="entry name" value="NUDIX"/>
    <property type="match status" value="1"/>
</dbReference>
<feature type="domain" description="Nudix hydrolase" evidence="2">
    <location>
        <begin position="33"/>
        <end position="172"/>
    </location>
</feature>
<reference evidence="3 4" key="1">
    <citation type="journal article" date="2010" name="J. Bacteriol.">
        <title>The genome of the amoeba symbiont 'Candidatus Amoebophilus asiaticus' reveals common mechanisms for host cell interaction among amoeba-associated bacteria.</title>
        <authorList>
            <person name="Schmitz-Esser S."/>
            <person name="Tischler P."/>
            <person name="Arnold R."/>
            <person name="Montanaro J."/>
            <person name="Wagner M."/>
            <person name="Rattei T."/>
            <person name="Horn M."/>
        </authorList>
    </citation>
    <scope>NUCLEOTIDE SEQUENCE [LARGE SCALE GENOMIC DNA]</scope>
    <source>
        <strain evidence="3 4">5a2</strain>
    </source>
</reference>
<keyword evidence="1" id="KW-0378">Hydrolase</keyword>
<dbReference type="eggNOG" id="COG1443">
    <property type="taxonomic scope" value="Bacteria"/>
</dbReference>
<dbReference type="SUPFAM" id="SSF55811">
    <property type="entry name" value="Nudix"/>
    <property type="match status" value="1"/>
</dbReference>
<dbReference type="RefSeq" id="WP_012473286.1">
    <property type="nucleotide sequence ID" value="NC_010830.1"/>
</dbReference>
<dbReference type="CDD" id="cd04692">
    <property type="entry name" value="NUDIX_Hydrolase"/>
    <property type="match status" value="1"/>
</dbReference>
<dbReference type="STRING" id="452471.Aasi_1205"/>
<evidence type="ECO:0000256" key="1">
    <source>
        <dbReference type="ARBA" id="ARBA00022801"/>
    </source>
</evidence>
<dbReference type="HOGENOM" id="CLU_060552_1_0_10"/>
<evidence type="ECO:0000313" key="3">
    <source>
        <dbReference type="EMBL" id="ACE06533.1"/>
    </source>
</evidence>
<dbReference type="OrthoDB" id="9786032at2"/>
<dbReference type="GO" id="GO:0005737">
    <property type="term" value="C:cytoplasm"/>
    <property type="evidence" value="ECO:0007669"/>
    <property type="project" value="TreeGrafter"/>
</dbReference>
<organism evidence="3 4">
    <name type="scientific">Amoebophilus asiaticus (strain 5a2)</name>
    <dbReference type="NCBI Taxonomy" id="452471"/>
    <lineage>
        <taxon>Bacteria</taxon>
        <taxon>Pseudomonadati</taxon>
        <taxon>Bacteroidota</taxon>
        <taxon>Cytophagia</taxon>
        <taxon>Cytophagales</taxon>
        <taxon>Amoebophilaceae</taxon>
        <taxon>Candidatus Amoebophilus</taxon>
    </lineage>
</organism>
<evidence type="ECO:0000259" key="2">
    <source>
        <dbReference type="PROSITE" id="PS51462"/>
    </source>
</evidence>
<dbReference type="Pfam" id="PF00293">
    <property type="entry name" value="NUDIX"/>
    <property type="match status" value="1"/>
</dbReference>
<protein>
    <recommendedName>
        <fullName evidence="2">Nudix hydrolase domain-containing protein</fullName>
    </recommendedName>
</protein>
<dbReference type="InterPro" id="IPR000086">
    <property type="entry name" value="NUDIX_hydrolase_dom"/>
</dbReference>
<accession>B3ETI1</accession>
<dbReference type="GO" id="GO:0016787">
    <property type="term" value="F:hydrolase activity"/>
    <property type="evidence" value="ECO:0007669"/>
    <property type="project" value="UniProtKB-KW"/>
</dbReference>
<dbReference type="GO" id="GO:0004452">
    <property type="term" value="F:isopentenyl-diphosphate delta-isomerase activity"/>
    <property type="evidence" value="ECO:0007669"/>
    <property type="project" value="TreeGrafter"/>
</dbReference>
<evidence type="ECO:0000313" key="4">
    <source>
        <dbReference type="Proteomes" id="UP000001227"/>
    </source>
</evidence>
<dbReference type="Proteomes" id="UP000001227">
    <property type="component" value="Chromosome"/>
</dbReference>
<keyword evidence="4" id="KW-1185">Reference proteome</keyword>
<dbReference type="KEGG" id="aas:Aasi_1205"/>
<dbReference type="EMBL" id="CP001102">
    <property type="protein sequence ID" value="ACE06533.1"/>
    <property type="molecule type" value="Genomic_DNA"/>
</dbReference>
<dbReference type="PANTHER" id="PTHR10885:SF20">
    <property type="entry name" value="NUDIX HYDROLASE DOMAIN-CONTAINING PROTEIN"/>
    <property type="match status" value="1"/>
</dbReference>